<keyword evidence="3" id="KW-0862">Zinc</keyword>
<organism evidence="7 8">
    <name type="scientific">Amylocarpus encephaloides</name>
    <dbReference type="NCBI Taxonomy" id="45428"/>
    <lineage>
        <taxon>Eukaryota</taxon>
        <taxon>Fungi</taxon>
        <taxon>Dikarya</taxon>
        <taxon>Ascomycota</taxon>
        <taxon>Pezizomycotina</taxon>
        <taxon>Leotiomycetes</taxon>
        <taxon>Helotiales</taxon>
        <taxon>Helotiales incertae sedis</taxon>
        <taxon>Amylocarpus</taxon>
    </lineage>
</organism>
<dbReference type="InterPro" id="IPR006913">
    <property type="entry name" value="CENP-V/GFA"/>
</dbReference>
<dbReference type="SUPFAM" id="SSF51316">
    <property type="entry name" value="Mss4-like"/>
    <property type="match status" value="2"/>
</dbReference>
<dbReference type="PANTHER" id="PTHR33337">
    <property type="entry name" value="GFA DOMAIN-CONTAINING PROTEIN"/>
    <property type="match status" value="1"/>
</dbReference>
<comment type="similarity">
    <text evidence="1">Belongs to the Gfa family.</text>
</comment>
<dbReference type="AlphaFoldDB" id="A0A9P8C5T8"/>
<keyword evidence="2" id="KW-0479">Metal-binding</keyword>
<dbReference type="Gene3D" id="3.90.1590.10">
    <property type="entry name" value="glutathione-dependent formaldehyde- activating enzyme (gfa)"/>
    <property type="match status" value="1"/>
</dbReference>
<gene>
    <name evidence="7" type="ORF">BJ875DRAFT_46426</name>
</gene>
<feature type="domain" description="CENP-V/GFA" evidence="6">
    <location>
        <begin position="10"/>
        <end position="119"/>
    </location>
</feature>
<evidence type="ECO:0000256" key="3">
    <source>
        <dbReference type="ARBA" id="ARBA00022833"/>
    </source>
</evidence>
<protein>
    <submittedName>
        <fullName evidence="7">Mss4-like protein</fullName>
    </submittedName>
</protein>
<dbReference type="Proteomes" id="UP000824998">
    <property type="component" value="Unassembled WGS sequence"/>
</dbReference>
<evidence type="ECO:0000313" key="8">
    <source>
        <dbReference type="Proteomes" id="UP000824998"/>
    </source>
</evidence>
<reference evidence="7" key="1">
    <citation type="journal article" date="2021" name="IMA Fungus">
        <title>Genomic characterization of three marine fungi, including Emericellopsis atlantica sp. nov. with signatures of a generalist lifestyle and marine biomass degradation.</title>
        <authorList>
            <person name="Hagestad O.C."/>
            <person name="Hou L."/>
            <person name="Andersen J.H."/>
            <person name="Hansen E.H."/>
            <person name="Altermark B."/>
            <person name="Li C."/>
            <person name="Kuhnert E."/>
            <person name="Cox R.J."/>
            <person name="Crous P.W."/>
            <person name="Spatafora J.W."/>
            <person name="Lail K."/>
            <person name="Amirebrahimi M."/>
            <person name="Lipzen A."/>
            <person name="Pangilinan J."/>
            <person name="Andreopoulos W."/>
            <person name="Hayes R.D."/>
            <person name="Ng V."/>
            <person name="Grigoriev I.V."/>
            <person name="Jackson S.A."/>
            <person name="Sutton T.D.S."/>
            <person name="Dobson A.D.W."/>
            <person name="Rama T."/>
        </authorList>
    </citation>
    <scope>NUCLEOTIDE SEQUENCE</scope>
    <source>
        <strain evidence="7">TRa018bII</strain>
    </source>
</reference>
<evidence type="ECO:0000256" key="4">
    <source>
        <dbReference type="ARBA" id="ARBA00023239"/>
    </source>
</evidence>
<dbReference type="PROSITE" id="PS51891">
    <property type="entry name" value="CENP_V_GFA"/>
    <property type="match status" value="1"/>
</dbReference>
<evidence type="ECO:0000256" key="5">
    <source>
        <dbReference type="SAM" id="MobiDB-lite"/>
    </source>
</evidence>
<comment type="caution">
    <text evidence="7">The sequence shown here is derived from an EMBL/GenBank/DDBJ whole genome shotgun (WGS) entry which is preliminary data.</text>
</comment>
<dbReference type="PANTHER" id="PTHR33337:SF40">
    <property type="entry name" value="CENP-V_GFA DOMAIN-CONTAINING PROTEIN-RELATED"/>
    <property type="match status" value="1"/>
</dbReference>
<dbReference type="InterPro" id="IPR011057">
    <property type="entry name" value="Mss4-like_sf"/>
</dbReference>
<feature type="region of interest" description="Disordered" evidence="5">
    <location>
        <begin position="199"/>
        <end position="224"/>
    </location>
</feature>
<proteinExistence type="inferred from homology"/>
<name>A0A9P8C5T8_9HELO</name>
<sequence>MADTNGTTIVNASCHCKSFTTTLKFPNSDLPFDRAICVCNMCRTSSGACGISAITLKPGYTSFDPADYKLSKYWELKEGYVRYFCSICSCHICVEHAASGERYLSTGLWDKTEGIMRWTGSKFIPGTGDGGISIWLRDIVEKDGSVRKLDRCSREITTSLVPEVEYRSSSHIGRTPEPNTKLQAQCHCKKVKFHITRPNEDSKKAESPYPDLMKPYRSSSSANPSRETWWLRSNSTKYLAGLCACPSCRLTLGYDIQSWAFVPMCNIFNDDGTPLDFNNMGLTTYASSAGVMRESCGKCGATVFWHCEERPDIIDVSVGLLDPEEGARADAWLDWRTGRVSFAELAVSTSLVGSLERGMKVWKIEQNAK</sequence>
<dbReference type="Pfam" id="PF04828">
    <property type="entry name" value="GFA"/>
    <property type="match status" value="2"/>
</dbReference>
<evidence type="ECO:0000256" key="2">
    <source>
        <dbReference type="ARBA" id="ARBA00022723"/>
    </source>
</evidence>
<accession>A0A9P8C5T8</accession>
<dbReference type="Gene3D" id="2.170.150.70">
    <property type="match status" value="1"/>
</dbReference>
<dbReference type="OrthoDB" id="5422068at2759"/>
<evidence type="ECO:0000256" key="1">
    <source>
        <dbReference type="ARBA" id="ARBA00005495"/>
    </source>
</evidence>
<keyword evidence="8" id="KW-1185">Reference proteome</keyword>
<dbReference type="GO" id="GO:0016846">
    <property type="term" value="F:carbon-sulfur lyase activity"/>
    <property type="evidence" value="ECO:0007669"/>
    <property type="project" value="InterPro"/>
</dbReference>
<evidence type="ECO:0000259" key="6">
    <source>
        <dbReference type="PROSITE" id="PS51891"/>
    </source>
</evidence>
<dbReference type="EMBL" id="MU251504">
    <property type="protein sequence ID" value="KAG9233371.1"/>
    <property type="molecule type" value="Genomic_DNA"/>
</dbReference>
<dbReference type="GO" id="GO:0046872">
    <property type="term" value="F:metal ion binding"/>
    <property type="evidence" value="ECO:0007669"/>
    <property type="project" value="UniProtKB-KW"/>
</dbReference>
<evidence type="ECO:0000313" key="7">
    <source>
        <dbReference type="EMBL" id="KAG9233371.1"/>
    </source>
</evidence>
<keyword evidence="4" id="KW-0456">Lyase</keyword>